<reference evidence="2 3" key="1">
    <citation type="submission" date="2022-10" db="EMBL/GenBank/DDBJ databases">
        <authorList>
            <person name="Xie J."/>
            <person name="Shen N."/>
        </authorList>
    </citation>
    <scope>NUCLEOTIDE SEQUENCE [LARGE SCALE GENOMIC DNA]</scope>
    <source>
        <strain evidence="2 3">DSM 41681</strain>
    </source>
</reference>
<evidence type="ECO:0008006" key="4">
    <source>
        <dbReference type="Google" id="ProtNLM"/>
    </source>
</evidence>
<keyword evidence="3" id="KW-1185">Reference proteome</keyword>
<organism evidence="2 3">
    <name type="scientific">Streptomyces kunmingensis</name>
    <dbReference type="NCBI Taxonomy" id="68225"/>
    <lineage>
        <taxon>Bacteria</taxon>
        <taxon>Bacillati</taxon>
        <taxon>Actinomycetota</taxon>
        <taxon>Actinomycetes</taxon>
        <taxon>Kitasatosporales</taxon>
        <taxon>Streptomycetaceae</taxon>
        <taxon>Streptomyces</taxon>
    </lineage>
</organism>
<gene>
    <name evidence="2" type="ORF">OKJ48_13470</name>
</gene>
<evidence type="ECO:0000313" key="2">
    <source>
        <dbReference type="EMBL" id="MEB3961249.1"/>
    </source>
</evidence>
<feature type="region of interest" description="Disordered" evidence="1">
    <location>
        <begin position="122"/>
        <end position="214"/>
    </location>
</feature>
<evidence type="ECO:0000256" key="1">
    <source>
        <dbReference type="SAM" id="MobiDB-lite"/>
    </source>
</evidence>
<accession>A0ABU6C9V0</accession>
<protein>
    <recommendedName>
        <fullName evidence="4">Helix-turn-helix domain-containing protein</fullName>
    </recommendedName>
</protein>
<comment type="caution">
    <text evidence="2">The sequence shown here is derived from an EMBL/GenBank/DDBJ whole genome shotgun (WGS) entry which is preliminary data.</text>
</comment>
<feature type="compositionally biased region" description="Basic residues" evidence="1">
    <location>
        <begin position="181"/>
        <end position="191"/>
    </location>
</feature>
<sequence>MSGATEGFGGLIRRGPMASDVLGAHYTTVFNRAVRDGRLSRRARGLLVELLSHRDGYGISLAMLLRAGPEGKAALTTALRELERHAYLRRERARDKRGRMGQTLFFLTDMPDGLEITTAGAWASSDIPQQPAPPAPADSGRARRPEPEPGNQLGDGDGQSRRSQPQSGFPALDDPALGNQPHKKNNFKKTNKQNTNPFPPSAPDAQDGTGRTDATTVARGRQTLLSIARHHPELHAALATGTTLADQAPLVGRLLAGGVPREHIREALVGRPYPPPEKRTHSLAALVAARLRQLRLLAAAADCSHESRTGFRQPVGQPAAPTMRMNVRVPKPECPGQDGLCGRPVGAPDELCGPCALPARAATGAAH</sequence>
<evidence type="ECO:0000313" key="3">
    <source>
        <dbReference type="Proteomes" id="UP001352223"/>
    </source>
</evidence>
<dbReference type="EMBL" id="JAOZYB010000084">
    <property type="protein sequence ID" value="MEB3961249.1"/>
    <property type="molecule type" value="Genomic_DNA"/>
</dbReference>
<dbReference type="RefSeq" id="WP_324768494.1">
    <property type="nucleotide sequence ID" value="NZ_BAAATS010000073.1"/>
</dbReference>
<name>A0ABU6C9V0_9ACTN</name>
<proteinExistence type="predicted"/>
<dbReference type="Proteomes" id="UP001352223">
    <property type="component" value="Unassembled WGS sequence"/>
</dbReference>